<dbReference type="AlphaFoldDB" id="A0A226DS24"/>
<organism evidence="3 4">
    <name type="scientific">Folsomia candida</name>
    <name type="common">Springtail</name>
    <dbReference type="NCBI Taxonomy" id="158441"/>
    <lineage>
        <taxon>Eukaryota</taxon>
        <taxon>Metazoa</taxon>
        <taxon>Ecdysozoa</taxon>
        <taxon>Arthropoda</taxon>
        <taxon>Hexapoda</taxon>
        <taxon>Collembola</taxon>
        <taxon>Entomobryomorpha</taxon>
        <taxon>Isotomoidea</taxon>
        <taxon>Isotomidae</taxon>
        <taxon>Proisotominae</taxon>
        <taxon>Folsomia</taxon>
    </lineage>
</organism>
<name>A0A226DS24_FOLCA</name>
<evidence type="ECO:0000256" key="2">
    <source>
        <dbReference type="SAM" id="SignalP"/>
    </source>
</evidence>
<dbReference type="Proteomes" id="UP000198287">
    <property type="component" value="Unassembled WGS sequence"/>
</dbReference>
<feature type="region of interest" description="Disordered" evidence="1">
    <location>
        <begin position="79"/>
        <end position="120"/>
    </location>
</feature>
<gene>
    <name evidence="3" type="ORF">Fcan01_16980</name>
</gene>
<protein>
    <submittedName>
        <fullName evidence="3">Uncharacterized protein</fullName>
    </submittedName>
</protein>
<dbReference type="EMBL" id="LNIX01000012">
    <property type="protein sequence ID" value="OXA48302.1"/>
    <property type="molecule type" value="Genomic_DNA"/>
</dbReference>
<proteinExistence type="predicted"/>
<accession>A0A226DS24</accession>
<feature type="signal peptide" evidence="2">
    <location>
        <begin position="1"/>
        <end position="19"/>
    </location>
</feature>
<reference evidence="3 4" key="1">
    <citation type="submission" date="2015-12" db="EMBL/GenBank/DDBJ databases">
        <title>The genome of Folsomia candida.</title>
        <authorList>
            <person name="Faddeeva A."/>
            <person name="Derks M.F."/>
            <person name="Anvar Y."/>
            <person name="Smit S."/>
            <person name="Van Straalen N."/>
            <person name="Roelofs D."/>
        </authorList>
    </citation>
    <scope>NUCLEOTIDE SEQUENCE [LARGE SCALE GENOMIC DNA]</scope>
    <source>
        <strain evidence="3 4">VU population</strain>
        <tissue evidence="3">Whole body</tissue>
    </source>
</reference>
<evidence type="ECO:0000313" key="4">
    <source>
        <dbReference type="Proteomes" id="UP000198287"/>
    </source>
</evidence>
<keyword evidence="4" id="KW-1185">Reference proteome</keyword>
<keyword evidence="2" id="KW-0732">Signal</keyword>
<evidence type="ECO:0000256" key="1">
    <source>
        <dbReference type="SAM" id="MobiDB-lite"/>
    </source>
</evidence>
<evidence type="ECO:0000313" key="3">
    <source>
        <dbReference type="EMBL" id="OXA48302.1"/>
    </source>
</evidence>
<comment type="caution">
    <text evidence="3">The sequence shown here is derived from an EMBL/GenBank/DDBJ whole genome shotgun (WGS) entry which is preliminary data.</text>
</comment>
<feature type="chain" id="PRO_5012511075" evidence="2">
    <location>
        <begin position="20"/>
        <end position="156"/>
    </location>
</feature>
<sequence length="156" mass="16412">MKSFLTCLAFLFVTHGVWGQTNCASKIVPLATGETWVLNPGCPGRTWYNIPNVADGAIRCHCWSFCGYICGPNPFAATSTTTPSSTMTSSTTPSSTTPSSTTPSSTTSSSTTPSSTTTAPSDHCPMGPYFFPRPTLLCICTPSTGAYSCTVTPARR</sequence>